<sequence length="206" mass="23141">MSMDERILLEIHSLGLYPSRVPDSIHPVDEDISNDISRLQEKHNHQVSRKKTLLNKLLKSTDEARELQEKGFERLSLEKLTGMAYQKYMSCWGPSAPGATGKSCFAEPMFREMFHSGLSHLNIEGKSGKVYGTHLEKVSGTQITPSINHDVYPSDSLFAVNPSSEQPIGGQGEDFWLNIDDDVLQDEDFMGLPIPMDDLSDLNMMV</sequence>
<comment type="caution">
    <text evidence="1">The sequence shown here is derived from an EMBL/GenBank/DDBJ whole genome shotgun (WGS) entry which is preliminary data.</text>
</comment>
<evidence type="ECO:0000313" key="1">
    <source>
        <dbReference type="EMBL" id="GFA83247.1"/>
    </source>
</evidence>
<proteinExistence type="predicted"/>
<feature type="non-terminal residue" evidence="1">
    <location>
        <position position="1"/>
    </location>
</feature>
<dbReference type="AlphaFoldDB" id="A0A699KDN4"/>
<dbReference type="PANTHER" id="PTHR31115:SF8">
    <property type="match status" value="1"/>
</dbReference>
<organism evidence="1">
    <name type="scientific">Tanacetum cinerariifolium</name>
    <name type="common">Dalmatian daisy</name>
    <name type="synonym">Chrysanthemum cinerariifolium</name>
    <dbReference type="NCBI Taxonomy" id="118510"/>
    <lineage>
        <taxon>Eukaryota</taxon>
        <taxon>Viridiplantae</taxon>
        <taxon>Streptophyta</taxon>
        <taxon>Embryophyta</taxon>
        <taxon>Tracheophyta</taxon>
        <taxon>Spermatophyta</taxon>
        <taxon>Magnoliopsida</taxon>
        <taxon>eudicotyledons</taxon>
        <taxon>Gunneridae</taxon>
        <taxon>Pentapetalae</taxon>
        <taxon>asterids</taxon>
        <taxon>campanulids</taxon>
        <taxon>Asterales</taxon>
        <taxon>Asteraceae</taxon>
        <taxon>Asteroideae</taxon>
        <taxon>Anthemideae</taxon>
        <taxon>Anthemidinae</taxon>
        <taxon>Tanacetum</taxon>
    </lineage>
</organism>
<accession>A0A699KDN4</accession>
<name>A0A699KDN4_TANCI</name>
<dbReference type="EMBL" id="BKCJ010496526">
    <property type="protein sequence ID" value="GFA83247.1"/>
    <property type="molecule type" value="Genomic_DNA"/>
</dbReference>
<gene>
    <name evidence="1" type="ORF">Tci_655219</name>
</gene>
<protein>
    <submittedName>
        <fullName evidence="1">Uncharacterized protein</fullName>
    </submittedName>
</protein>
<dbReference type="PANTHER" id="PTHR31115">
    <property type="entry name" value="OS05G0107300 PROTEIN"/>
    <property type="match status" value="1"/>
</dbReference>
<reference evidence="1" key="1">
    <citation type="journal article" date="2019" name="Sci. Rep.">
        <title>Draft genome of Tanacetum cinerariifolium, the natural source of mosquito coil.</title>
        <authorList>
            <person name="Yamashiro T."/>
            <person name="Shiraishi A."/>
            <person name="Satake H."/>
            <person name="Nakayama K."/>
        </authorList>
    </citation>
    <scope>NUCLEOTIDE SEQUENCE</scope>
</reference>